<dbReference type="Pfam" id="PF02391">
    <property type="entry name" value="MoaE"/>
    <property type="match status" value="1"/>
</dbReference>
<dbReference type="InterPro" id="IPR036563">
    <property type="entry name" value="MoaE_sf"/>
</dbReference>
<dbReference type="GO" id="GO:0006777">
    <property type="term" value="P:Mo-molybdopterin cofactor biosynthetic process"/>
    <property type="evidence" value="ECO:0007669"/>
    <property type="project" value="InterPro"/>
</dbReference>
<organism evidence="1">
    <name type="scientific">freshwater metagenome</name>
    <dbReference type="NCBI Taxonomy" id="449393"/>
    <lineage>
        <taxon>unclassified sequences</taxon>
        <taxon>metagenomes</taxon>
        <taxon>ecological metagenomes</taxon>
    </lineage>
</organism>
<dbReference type="EMBL" id="CAFBNF010000016">
    <property type="protein sequence ID" value="CAB4931727.1"/>
    <property type="molecule type" value="Genomic_DNA"/>
</dbReference>
<sequence length="140" mass="14872">MTVVRRADVVESPVTVADMEALVADRSAGAVVSFSGDVRDHDHDRPVVSLEYEGHPTAAQVLAAVAADVAARHDVVAIAVMHRVGPLAIGESALVAAVSAVHRKEAFAACSDLVDETKHRLPVWKHQVFSDGTDEWVNCA</sequence>
<dbReference type="PANTHER" id="PTHR23404">
    <property type="entry name" value="MOLYBDOPTERIN SYNTHASE RELATED"/>
    <property type="match status" value="1"/>
</dbReference>
<reference evidence="1" key="1">
    <citation type="submission" date="2020-05" db="EMBL/GenBank/DDBJ databases">
        <authorList>
            <person name="Chiriac C."/>
            <person name="Salcher M."/>
            <person name="Ghai R."/>
            <person name="Kavagutti S V."/>
        </authorList>
    </citation>
    <scope>NUCLEOTIDE SEQUENCE</scope>
</reference>
<dbReference type="CDD" id="cd00756">
    <property type="entry name" value="MoaE"/>
    <property type="match status" value="1"/>
</dbReference>
<evidence type="ECO:0000313" key="2">
    <source>
        <dbReference type="EMBL" id="CAB5027854.1"/>
    </source>
</evidence>
<gene>
    <name evidence="1" type="ORF">UFOPK3773_00287</name>
    <name evidence="2" type="ORF">UFOPK3992_02122</name>
</gene>
<dbReference type="InterPro" id="IPR003448">
    <property type="entry name" value="Mopterin_biosynth_MoaE"/>
</dbReference>
<dbReference type="Gene3D" id="3.90.1170.40">
    <property type="entry name" value="Molybdopterin biosynthesis MoaE subunit"/>
    <property type="match status" value="1"/>
</dbReference>
<protein>
    <submittedName>
        <fullName evidence="1">Unannotated protein</fullName>
    </submittedName>
</protein>
<evidence type="ECO:0000313" key="1">
    <source>
        <dbReference type="EMBL" id="CAB4931727.1"/>
    </source>
</evidence>
<dbReference type="EMBL" id="CAFBOZ010000406">
    <property type="protein sequence ID" value="CAB5027854.1"/>
    <property type="molecule type" value="Genomic_DNA"/>
</dbReference>
<accession>A0A6J7INK9</accession>
<dbReference type="AlphaFoldDB" id="A0A6J7INK9"/>
<name>A0A6J7INK9_9ZZZZ</name>
<proteinExistence type="predicted"/>
<dbReference type="SUPFAM" id="SSF54690">
    <property type="entry name" value="Molybdopterin synthase subunit MoaE"/>
    <property type="match status" value="1"/>
</dbReference>